<evidence type="ECO:0000259" key="2">
    <source>
        <dbReference type="Pfam" id="PF01757"/>
    </source>
</evidence>
<dbReference type="PANTHER" id="PTHR37312">
    <property type="entry name" value="MEMBRANE-BOUND ACYLTRANSFERASE YKRP-RELATED"/>
    <property type="match status" value="1"/>
</dbReference>
<dbReference type="PANTHER" id="PTHR37312:SF1">
    <property type="entry name" value="MEMBRANE-BOUND ACYLTRANSFERASE YKRP-RELATED"/>
    <property type="match status" value="1"/>
</dbReference>
<feature type="transmembrane region" description="Helical" evidence="1">
    <location>
        <begin position="125"/>
        <end position="143"/>
    </location>
</feature>
<evidence type="ECO:0000313" key="3">
    <source>
        <dbReference type="EMBL" id="SFM56217.1"/>
    </source>
</evidence>
<dbReference type="Pfam" id="PF01757">
    <property type="entry name" value="Acyl_transf_3"/>
    <property type="match status" value="1"/>
</dbReference>
<feature type="transmembrane region" description="Helical" evidence="1">
    <location>
        <begin position="173"/>
        <end position="194"/>
    </location>
</feature>
<keyword evidence="1" id="KW-1133">Transmembrane helix</keyword>
<keyword evidence="4" id="KW-1185">Reference proteome</keyword>
<feature type="transmembrane region" description="Helical" evidence="1">
    <location>
        <begin position="69"/>
        <end position="86"/>
    </location>
</feature>
<dbReference type="InterPro" id="IPR002656">
    <property type="entry name" value="Acyl_transf_3_dom"/>
</dbReference>
<evidence type="ECO:0000313" key="4">
    <source>
        <dbReference type="Proteomes" id="UP000198535"/>
    </source>
</evidence>
<sequence>MRHQWIDSLKGFAIILVVIGHLNDVSEGLNTYIYSFHMPLFFFISGYLFNYQKYKNNSIQFIRKKINSLVIPYFTFTLISYLYYIITDYMYEPNITNIELLGNGIIYNLYTSIFAISKSIINTPLWFLPCLFITELTYFYILTKVSEKKMKLMIILVASALIGYLYSSNVTIRLPWGLDIAFVAIIFYAAGNILKKHFQIKQPTQNTYTLFLLFVFSLSFCLLNKRVDMYNLVYNNYILFYTSAFLGIIFYMHIFLKIEPSNILSYYGQNSIIILGIHYPLISSIKYMILFLSPIISIQTGIYLFALKLILVIIFLIPIIYVINNYIPFIICKKRAKIK</sequence>
<protein>
    <submittedName>
        <fullName evidence="3">Fucose 4-O-acetylase</fullName>
    </submittedName>
</protein>
<feature type="transmembrane region" description="Helical" evidence="1">
    <location>
        <begin position="206"/>
        <end position="225"/>
    </location>
</feature>
<dbReference type="EMBL" id="FOUJ01000003">
    <property type="protein sequence ID" value="SFM56217.1"/>
    <property type="molecule type" value="Genomic_DNA"/>
</dbReference>
<dbReference type="RefSeq" id="WP_091935851.1">
    <property type="nucleotide sequence ID" value="NZ_FOUJ01000003.1"/>
</dbReference>
<feature type="transmembrane region" description="Helical" evidence="1">
    <location>
        <begin position="32"/>
        <end position="49"/>
    </location>
</feature>
<organism evidence="3 4">
    <name type="scientific">Methanolobus profundi</name>
    <dbReference type="NCBI Taxonomy" id="487685"/>
    <lineage>
        <taxon>Archaea</taxon>
        <taxon>Methanobacteriati</taxon>
        <taxon>Methanobacteriota</taxon>
        <taxon>Stenosarchaea group</taxon>
        <taxon>Methanomicrobia</taxon>
        <taxon>Methanosarcinales</taxon>
        <taxon>Methanosarcinaceae</taxon>
        <taxon>Methanolobus</taxon>
    </lineage>
</organism>
<reference evidence="4" key="1">
    <citation type="submission" date="2016-10" db="EMBL/GenBank/DDBJ databases">
        <authorList>
            <person name="Varghese N."/>
            <person name="Submissions S."/>
        </authorList>
    </citation>
    <scope>NUCLEOTIDE SEQUENCE [LARGE SCALE GENOMIC DNA]</scope>
    <source>
        <strain evidence="4">Mob M</strain>
    </source>
</reference>
<accession>A0A1I4RVD8</accession>
<name>A0A1I4RVD8_9EURY</name>
<dbReference type="Proteomes" id="UP000198535">
    <property type="component" value="Unassembled WGS sequence"/>
</dbReference>
<dbReference type="InterPro" id="IPR052734">
    <property type="entry name" value="Nod_factor_acetyltransferase"/>
</dbReference>
<keyword evidence="1" id="KW-0812">Transmembrane</keyword>
<dbReference type="OrthoDB" id="137485at2157"/>
<feature type="transmembrane region" description="Helical" evidence="1">
    <location>
        <begin position="237"/>
        <end position="256"/>
    </location>
</feature>
<dbReference type="AlphaFoldDB" id="A0A1I4RVD8"/>
<keyword evidence="1" id="KW-0472">Membrane</keyword>
<evidence type="ECO:0000256" key="1">
    <source>
        <dbReference type="SAM" id="Phobius"/>
    </source>
</evidence>
<dbReference type="GO" id="GO:0016747">
    <property type="term" value="F:acyltransferase activity, transferring groups other than amino-acyl groups"/>
    <property type="evidence" value="ECO:0007669"/>
    <property type="project" value="InterPro"/>
</dbReference>
<proteinExistence type="predicted"/>
<gene>
    <name evidence="3" type="ORF">SAMN04488696_1608</name>
</gene>
<feature type="transmembrane region" description="Helical" evidence="1">
    <location>
        <begin position="302"/>
        <end position="327"/>
    </location>
</feature>
<feature type="transmembrane region" description="Helical" evidence="1">
    <location>
        <begin position="150"/>
        <end position="167"/>
    </location>
</feature>
<feature type="domain" description="Acyltransferase 3" evidence="2">
    <location>
        <begin position="4"/>
        <end position="318"/>
    </location>
</feature>